<feature type="transmembrane region" description="Helical" evidence="1">
    <location>
        <begin position="145"/>
        <end position="167"/>
    </location>
</feature>
<keyword evidence="3" id="KW-1185">Reference proteome</keyword>
<dbReference type="EMBL" id="JADGKB010000124">
    <property type="protein sequence ID" value="KAJ3252956.1"/>
    <property type="molecule type" value="Genomic_DNA"/>
</dbReference>
<evidence type="ECO:0000313" key="3">
    <source>
        <dbReference type="Proteomes" id="UP001210925"/>
    </source>
</evidence>
<evidence type="ECO:0000256" key="1">
    <source>
        <dbReference type="SAM" id="Phobius"/>
    </source>
</evidence>
<sequence length="181" mass="20804">MNAVPAPLYKQPLSTAVFGLVVIISVALYLTTSTLEMKIRGLIGAIGFAPTEYLFYQLTVEDQGRVIFAPLKFPNRKGHTTLHQFFSNILFLPYILEILTFMPKSIVPFAFLFPFVVWLIEIVEGFYLIFLFGKNPAWHYYGNDAYLWGTVKLSYFKYWFVGGLLVYPSLDLLWGISRTFT</sequence>
<keyword evidence="1" id="KW-1133">Transmembrane helix</keyword>
<gene>
    <name evidence="2" type="ORF">HK103_001055</name>
</gene>
<feature type="transmembrane region" description="Helical" evidence="1">
    <location>
        <begin position="12"/>
        <end position="30"/>
    </location>
</feature>
<proteinExistence type="predicted"/>
<dbReference type="Proteomes" id="UP001210925">
    <property type="component" value="Unassembled WGS sequence"/>
</dbReference>
<comment type="caution">
    <text evidence="2">The sequence shown here is derived from an EMBL/GenBank/DDBJ whole genome shotgun (WGS) entry which is preliminary data.</text>
</comment>
<organism evidence="2 3">
    <name type="scientific">Boothiomyces macroporosus</name>
    <dbReference type="NCBI Taxonomy" id="261099"/>
    <lineage>
        <taxon>Eukaryota</taxon>
        <taxon>Fungi</taxon>
        <taxon>Fungi incertae sedis</taxon>
        <taxon>Chytridiomycota</taxon>
        <taxon>Chytridiomycota incertae sedis</taxon>
        <taxon>Chytridiomycetes</taxon>
        <taxon>Rhizophydiales</taxon>
        <taxon>Terramycetaceae</taxon>
        <taxon>Boothiomyces</taxon>
    </lineage>
</organism>
<name>A0AAD5Y3A3_9FUNG</name>
<accession>A0AAD5Y3A3</accession>
<dbReference type="AlphaFoldDB" id="A0AAD5Y3A3"/>
<keyword evidence="1" id="KW-0472">Membrane</keyword>
<feature type="transmembrane region" description="Helical" evidence="1">
    <location>
        <begin position="85"/>
        <end position="103"/>
    </location>
</feature>
<keyword evidence="1" id="KW-0812">Transmembrane</keyword>
<protein>
    <submittedName>
        <fullName evidence="2">Uncharacterized protein</fullName>
    </submittedName>
</protein>
<reference evidence="2" key="1">
    <citation type="submission" date="2020-05" db="EMBL/GenBank/DDBJ databases">
        <title>Phylogenomic resolution of chytrid fungi.</title>
        <authorList>
            <person name="Stajich J.E."/>
            <person name="Amses K."/>
            <person name="Simmons R."/>
            <person name="Seto K."/>
            <person name="Myers J."/>
            <person name="Bonds A."/>
            <person name="Quandt C.A."/>
            <person name="Barry K."/>
            <person name="Liu P."/>
            <person name="Grigoriev I."/>
            <person name="Longcore J.E."/>
            <person name="James T.Y."/>
        </authorList>
    </citation>
    <scope>NUCLEOTIDE SEQUENCE</scope>
    <source>
        <strain evidence="2">PLAUS21</strain>
    </source>
</reference>
<feature type="transmembrane region" description="Helical" evidence="1">
    <location>
        <begin position="109"/>
        <end position="133"/>
    </location>
</feature>
<evidence type="ECO:0000313" key="2">
    <source>
        <dbReference type="EMBL" id="KAJ3252956.1"/>
    </source>
</evidence>